<dbReference type="CDD" id="cd00093">
    <property type="entry name" value="HTH_XRE"/>
    <property type="match status" value="1"/>
</dbReference>
<dbReference type="EMBL" id="AZHW01001075">
    <property type="protein sequence ID" value="ETW94382.1"/>
    <property type="molecule type" value="Genomic_DNA"/>
</dbReference>
<protein>
    <recommendedName>
        <fullName evidence="3">HTH cro/C1-type domain-containing protein</fullName>
    </recommendedName>
</protein>
<accession>W4L8P5</accession>
<name>W4L8P5_ENTF1</name>
<dbReference type="InterPro" id="IPR001387">
    <property type="entry name" value="Cro/C1-type_HTH"/>
</dbReference>
<dbReference type="AlphaFoldDB" id="W4L8P5"/>
<dbReference type="InterPro" id="IPR010982">
    <property type="entry name" value="Lambda_DNA-bd_dom_sf"/>
</dbReference>
<sequence>MTPEDIKTLREHTEMTQVQMAQLFRVPPTDVMAWENGTLEPDNEELALLERLKASGATKKRYKFNK</sequence>
<dbReference type="Gene3D" id="1.10.260.40">
    <property type="entry name" value="lambda repressor-like DNA-binding domains"/>
    <property type="match status" value="1"/>
</dbReference>
<organism evidence="1 2">
    <name type="scientific">Entotheonella factor</name>
    <dbReference type="NCBI Taxonomy" id="1429438"/>
    <lineage>
        <taxon>Bacteria</taxon>
        <taxon>Pseudomonadati</taxon>
        <taxon>Nitrospinota/Tectimicrobiota group</taxon>
        <taxon>Candidatus Tectimicrobiota</taxon>
        <taxon>Candidatus Entotheonellia</taxon>
        <taxon>Candidatus Entotheonellales</taxon>
        <taxon>Candidatus Entotheonellaceae</taxon>
        <taxon>Candidatus Entotheonella</taxon>
    </lineage>
</organism>
<proteinExistence type="predicted"/>
<dbReference type="HOGENOM" id="CLU_2823062_0_0_7"/>
<dbReference type="Proteomes" id="UP000019141">
    <property type="component" value="Unassembled WGS sequence"/>
</dbReference>
<evidence type="ECO:0008006" key="3">
    <source>
        <dbReference type="Google" id="ProtNLM"/>
    </source>
</evidence>
<comment type="caution">
    <text evidence="1">The sequence shown here is derived from an EMBL/GenBank/DDBJ whole genome shotgun (WGS) entry which is preliminary data.</text>
</comment>
<gene>
    <name evidence="1" type="ORF">ETSY1_35170</name>
</gene>
<evidence type="ECO:0000313" key="2">
    <source>
        <dbReference type="Proteomes" id="UP000019141"/>
    </source>
</evidence>
<keyword evidence="2" id="KW-1185">Reference proteome</keyword>
<dbReference type="SUPFAM" id="SSF47413">
    <property type="entry name" value="lambda repressor-like DNA-binding domains"/>
    <property type="match status" value="1"/>
</dbReference>
<evidence type="ECO:0000313" key="1">
    <source>
        <dbReference type="EMBL" id="ETW94382.1"/>
    </source>
</evidence>
<dbReference type="GO" id="GO:0003677">
    <property type="term" value="F:DNA binding"/>
    <property type="evidence" value="ECO:0007669"/>
    <property type="project" value="InterPro"/>
</dbReference>
<reference evidence="1 2" key="1">
    <citation type="journal article" date="2014" name="Nature">
        <title>An environmental bacterial taxon with a large and distinct metabolic repertoire.</title>
        <authorList>
            <person name="Wilson M.C."/>
            <person name="Mori T."/>
            <person name="Ruckert C."/>
            <person name="Uria A.R."/>
            <person name="Helf M.J."/>
            <person name="Takada K."/>
            <person name="Gernert C."/>
            <person name="Steffens U.A."/>
            <person name="Heycke N."/>
            <person name="Schmitt S."/>
            <person name="Rinke C."/>
            <person name="Helfrich E.J."/>
            <person name="Brachmann A.O."/>
            <person name="Gurgui C."/>
            <person name="Wakimoto T."/>
            <person name="Kracht M."/>
            <person name="Crusemann M."/>
            <person name="Hentschel U."/>
            <person name="Abe I."/>
            <person name="Matsunaga S."/>
            <person name="Kalinowski J."/>
            <person name="Takeyama H."/>
            <person name="Piel J."/>
        </authorList>
    </citation>
    <scope>NUCLEOTIDE SEQUENCE [LARGE SCALE GENOMIC DNA]</scope>
    <source>
        <strain evidence="2">TSY1</strain>
    </source>
</reference>